<keyword evidence="1" id="KW-0812">Transmembrane</keyword>
<protein>
    <submittedName>
        <fullName evidence="2">Prepilin-type N-terminal cleavage/methylation domain-containing protein</fullName>
    </submittedName>
</protein>
<sequence>MKQKGFTLIELIIVIVILGILAITASTRFLNIQSDARIVALKELKRGMNSAAHMI</sequence>
<dbReference type="NCBIfam" id="TIGR02532">
    <property type="entry name" value="IV_pilin_GFxxxE"/>
    <property type="match status" value="1"/>
</dbReference>
<dbReference type="STRING" id="1123010.SAMN02745724_05345"/>
<name>A0A1I1UVA2_9GAMM</name>
<dbReference type="PROSITE" id="PS00409">
    <property type="entry name" value="PROKAR_NTER_METHYL"/>
    <property type="match status" value="1"/>
</dbReference>
<gene>
    <name evidence="2" type="ORF">SAMN02745724_05345</name>
</gene>
<accession>A0A1I1UVA2</accession>
<dbReference type="Proteomes" id="UP000198862">
    <property type="component" value="Unassembled WGS sequence"/>
</dbReference>
<dbReference type="Pfam" id="PF07963">
    <property type="entry name" value="N_methyl"/>
    <property type="match status" value="1"/>
</dbReference>
<evidence type="ECO:0000256" key="1">
    <source>
        <dbReference type="SAM" id="Phobius"/>
    </source>
</evidence>
<organism evidence="2 3">
    <name type="scientific">Pseudoalteromonas denitrificans DSM 6059</name>
    <dbReference type="NCBI Taxonomy" id="1123010"/>
    <lineage>
        <taxon>Bacteria</taxon>
        <taxon>Pseudomonadati</taxon>
        <taxon>Pseudomonadota</taxon>
        <taxon>Gammaproteobacteria</taxon>
        <taxon>Alteromonadales</taxon>
        <taxon>Pseudoalteromonadaceae</taxon>
        <taxon>Pseudoalteromonas</taxon>
    </lineage>
</organism>
<proteinExistence type="predicted"/>
<reference evidence="2 3" key="1">
    <citation type="submission" date="2016-10" db="EMBL/GenBank/DDBJ databases">
        <authorList>
            <person name="de Groot N.N."/>
        </authorList>
    </citation>
    <scope>NUCLEOTIDE SEQUENCE [LARGE SCALE GENOMIC DNA]</scope>
    <source>
        <strain evidence="2 3">DSM 6059</strain>
    </source>
</reference>
<dbReference type="RefSeq" id="WP_091991854.1">
    <property type="nucleotide sequence ID" value="NZ_FOLO01000098.1"/>
</dbReference>
<keyword evidence="1" id="KW-1133">Transmembrane helix</keyword>
<dbReference type="AlphaFoldDB" id="A0A1I1UVA2"/>
<keyword evidence="1" id="KW-0472">Membrane</keyword>
<feature type="transmembrane region" description="Helical" evidence="1">
    <location>
        <begin position="6"/>
        <end position="25"/>
    </location>
</feature>
<evidence type="ECO:0000313" key="3">
    <source>
        <dbReference type="Proteomes" id="UP000198862"/>
    </source>
</evidence>
<dbReference type="OrthoDB" id="6265993at2"/>
<dbReference type="InterPro" id="IPR045584">
    <property type="entry name" value="Pilin-like"/>
</dbReference>
<dbReference type="InterPro" id="IPR012902">
    <property type="entry name" value="N_methyl_site"/>
</dbReference>
<keyword evidence="3" id="KW-1185">Reference proteome</keyword>
<dbReference type="SUPFAM" id="SSF54523">
    <property type="entry name" value="Pili subunits"/>
    <property type="match status" value="1"/>
</dbReference>
<dbReference type="EMBL" id="FOLO01000098">
    <property type="protein sequence ID" value="SFD74751.1"/>
    <property type="molecule type" value="Genomic_DNA"/>
</dbReference>
<evidence type="ECO:0000313" key="2">
    <source>
        <dbReference type="EMBL" id="SFD74751.1"/>
    </source>
</evidence>
<dbReference type="Gene3D" id="3.30.700.10">
    <property type="entry name" value="Glycoprotein, Type 4 Pilin"/>
    <property type="match status" value="1"/>
</dbReference>